<protein>
    <submittedName>
        <fullName evidence="4">Alpha-L-fucosidase 2</fullName>
    </submittedName>
</protein>
<organism evidence="4 5">
    <name type="scientific">Novosphingobium mathurense</name>
    <dbReference type="NCBI Taxonomy" id="428990"/>
    <lineage>
        <taxon>Bacteria</taxon>
        <taxon>Pseudomonadati</taxon>
        <taxon>Pseudomonadota</taxon>
        <taxon>Alphaproteobacteria</taxon>
        <taxon>Sphingomonadales</taxon>
        <taxon>Sphingomonadaceae</taxon>
        <taxon>Novosphingobium</taxon>
    </lineage>
</organism>
<evidence type="ECO:0000259" key="3">
    <source>
        <dbReference type="Pfam" id="PF22124"/>
    </source>
</evidence>
<dbReference type="STRING" id="428990.SAMN06295987_104264"/>
<dbReference type="AlphaFoldDB" id="A0A1U6I6H6"/>
<dbReference type="Pfam" id="PF22124">
    <property type="entry name" value="Glyco_hydro_95_cat"/>
    <property type="match status" value="1"/>
</dbReference>
<reference evidence="5" key="1">
    <citation type="submission" date="2017-02" db="EMBL/GenBank/DDBJ databases">
        <authorList>
            <person name="Varghese N."/>
            <person name="Submissions S."/>
        </authorList>
    </citation>
    <scope>NUCLEOTIDE SEQUENCE [LARGE SCALE GENOMIC DNA]</scope>
    <source>
        <strain evidence="5">SM117</strain>
    </source>
</reference>
<dbReference type="InterPro" id="IPR027414">
    <property type="entry name" value="GH95_N_dom"/>
</dbReference>
<keyword evidence="5" id="KW-1185">Reference proteome</keyword>
<dbReference type="GO" id="GO:0005975">
    <property type="term" value="P:carbohydrate metabolic process"/>
    <property type="evidence" value="ECO:0007669"/>
    <property type="project" value="InterPro"/>
</dbReference>
<name>A0A1U6I6H6_9SPHN</name>
<dbReference type="Proteomes" id="UP000190989">
    <property type="component" value="Unassembled WGS sequence"/>
</dbReference>
<sequence length="758" mass="83137">MPLSRDRLWYRQPAHEWIEALPVGNGRIGAMVFGGTGLERLQLNEDTLWTGGPYNPVNPAAHAVLPQIRQLIEQGRFTQAQALANERLMARPLSQMAYQTFGNLTIAMPSLGAVEQGSYLRELDLDAALATTTFQADGVSWSREVVASPDHQVIAIRLWADQPGRIHCLVGLEAPHDSALTIDGDTLILSGRNNGAHGVEGALRFEARARILHHGGGHSVSDGKLAVEGADTVTILIAMATSYRGFDDVSGDPSQITRGQIEAASRHSFARIAADTAASHRKLYRRVALDLGETPEAHRPTDERIRTSQTSDDSALAALYFQYGRYLLICSSRPGSQPANLQGIWNDSDDPPWGSKYTININTEMNYWPAEPSGLGECVAPLVSLVRDLAQTGARTAREMYGARGWVAHHNTDLWRATAPIDGAAWGLWPMGGAWLCTHLWGHFDYHRDTEFLRSIYPLMRGAALFFLDTLQRDPATGFLVTNPSISPENEHPGGASVCAGPAVDRQILRDLLAQTAKAATILGVDRELSAQMLDARSRLAPDRIGSQGQLQEWLEDWDADAPEPHHRHVSHLYGLYPSHQINLDETPALAMAARKSLELRGDESTGWATAWRANLWARLREGDHAHRILRYLLGPERTYPNMFDAHPPFQIDGNFGGAAAIAEMLVQSRDDEIRLLPALPRAWPQGSARGLRTRGACEVSLGWRGGELISARLVGRTAGKRIVRLNDRSAEVELIPGRPVTLNGPSLRTSPLVTSAE</sequence>
<accession>A0A1U6I6H6</accession>
<dbReference type="PANTHER" id="PTHR31084:SF0">
    <property type="entry name" value="ALPHA-L-FUCOSIDASE 2"/>
    <property type="match status" value="1"/>
</dbReference>
<dbReference type="Gene3D" id="1.50.10.10">
    <property type="match status" value="1"/>
</dbReference>
<dbReference type="SUPFAM" id="SSF48208">
    <property type="entry name" value="Six-hairpin glycosidases"/>
    <property type="match status" value="1"/>
</dbReference>
<proteinExistence type="predicted"/>
<dbReference type="PANTHER" id="PTHR31084">
    <property type="entry name" value="ALPHA-L-FUCOSIDASE 2"/>
    <property type="match status" value="1"/>
</dbReference>
<feature type="domain" description="Glycosyl hydrolase family 95 N-terminal" evidence="1">
    <location>
        <begin position="8"/>
        <end position="244"/>
    </location>
</feature>
<dbReference type="InterPro" id="IPR016518">
    <property type="entry name" value="Alpha-L-fucosidase"/>
</dbReference>
<feature type="domain" description="Alpha fucosidase A-like C-terminal" evidence="2">
    <location>
        <begin position="668"/>
        <end position="728"/>
    </location>
</feature>
<evidence type="ECO:0000259" key="2">
    <source>
        <dbReference type="Pfam" id="PF21307"/>
    </source>
</evidence>
<dbReference type="InterPro" id="IPR008928">
    <property type="entry name" value="6-hairpin_glycosidase_sf"/>
</dbReference>
<dbReference type="InterPro" id="IPR049053">
    <property type="entry name" value="AFCA-like_C"/>
</dbReference>
<evidence type="ECO:0000313" key="4">
    <source>
        <dbReference type="EMBL" id="SLK03608.1"/>
    </source>
</evidence>
<dbReference type="EMBL" id="FVZE01000004">
    <property type="protein sequence ID" value="SLK03608.1"/>
    <property type="molecule type" value="Genomic_DNA"/>
</dbReference>
<dbReference type="PIRSF" id="PIRSF007663">
    <property type="entry name" value="UCP007663"/>
    <property type="match status" value="1"/>
</dbReference>
<evidence type="ECO:0000259" key="1">
    <source>
        <dbReference type="Pfam" id="PF14498"/>
    </source>
</evidence>
<feature type="domain" description="Glycosyl hydrolase family 95 catalytic" evidence="3">
    <location>
        <begin position="269"/>
        <end position="666"/>
    </location>
</feature>
<dbReference type="InterPro" id="IPR054363">
    <property type="entry name" value="GH95_cat"/>
</dbReference>
<dbReference type="Pfam" id="PF21307">
    <property type="entry name" value="Glyco_hydro_95_C"/>
    <property type="match status" value="1"/>
</dbReference>
<dbReference type="Pfam" id="PF14498">
    <property type="entry name" value="Glyco_hyd_65N_2"/>
    <property type="match status" value="1"/>
</dbReference>
<evidence type="ECO:0000313" key="5">
    <source>
        <dbReference type="Proteomes" id="UP000190989"/>
    </source>
</evidence>
<dbReference type="InterPro" id="IPR012341">
    <property type="entry name" value="6hp_glycosidase-like_sf"/>
</dbReference>
<dbReference type="GO" id="GO:0004560">
    <property type="term" value="F:alpha-L-fucosidase activity"/>
    <property type="evidence" value="ECO:0007669"/>
    <property type="project" value="InterPro"/>
</dbReference>
<gene>
    <name evidence="4" type="ORF">SAMN06295987_104264</name>
</gene>